<dbReference type="InterPro" id="IPR007492">
    <property type="entry name" value="LytTR_DNA-bd_dom"/>
</dbReference>
<feature type="domain" description="Response regulatory" evidence="4">
    <location>
        <begin position="7"/>
        <end position="126"/>
    </location>
</feature>
<gene>
    <name evidence="6" type="ORF">IAA21_00095</name>
</gene>
<dbReference type="InterPro" id="IPR011006">
    <property type="entry name" value="CheY-like_superfamily"/>
</dbReference>
<evidence type="ECO:0000259" key="4">
    <source>
        <dbReference type="PROSITE" id="PS50110"/>
    </source>
</evidence>
<protein>
    <recommendedName>
        <fullName evidence="1">Stage 0 sporulation protein A homolog</fullName>
    </recommendedName>
</protein>
<comment type="caution">
    <text evidence="6">The sequence shown here is derived from an EMBL/GenBank/DDBJ whole genome shotgun (WGS) entry which is preliminary data.</text>
</comment>
<dbReference type="PANTHER" id="PTHR37299:SF1">
    <property type="entry name" value="STAGE 0 SPORULATION PROTEIN A HOMOLOG"/>
    <property type="match status" value="1"/>
</dbReference>
<dbReference type="InterPro" id="IPR001789">
    <property type="entry name" value="Sig_transdc_resp-reg_receiver"/>
</dbReference>
<dbReference type="SMART" id="SM00850">
    <property type="entry name" value="LytTR"/>
    <property type="match status" value="1"/>
</dbReference>
<evidence type="ECO:0000313" key="6">
    <source>
        <dbReference type="EMBL" id="HIZ21184.1"/>
    </source>
</evidence>
<dbReference type="Gene3D" id="3.40.50.2300">
    <property type="match status" value="1"/>
</dbReference>
<feature type="domain" description="HTH LytTR-type" evidence="5">
    <location>
        <begin position="135"/>
        <end position="234"/>
    </location>
</feature>
<accession>A0A9D2DQL4</accession>
<name>A0A9D2DQL4_9FIRM</name>
<dbReference type="Gene3D" id="2.40.50.1020">
    <property type="entry name" value="LytTr DNA-binding domain"/>
    <property type="match status" value="1"/>
</dbReference>
<dbReference type="SUPFAM" id="SSF52172">
    <property type="entry name" value="CheY-like"/>
    <property type="match status" value="1"/>
</dbReference>
<organism evidence="6 7">
    <name type="scientific">Candidatus Blautia faecigallinarum</name>
    <dbReference type="NCBI Taxonomy" id="2838488"/>
    <lineage>
        <taxon>Bacteria</taxon>
        <taxon>Bacillati</taxon>
        <taxon>Bacillota</taxon>
        <taxon>Clostridia</taxon>
        <taxon>Lachnospirales</taxon>
        <taxon>Lachnospiraceae</taxon>
        <taxon>Blautia</taxon>
    </lineage>
</organism>
<dbReference type="SMART" id="SM00448">
    <property type="entry name" value="REC"/>
    <property type="match status" value="1"/>
</dbReference>
<dbReference type="EMBL" id="DXBU01000004">
    <property type="protein sequence ID" value="HIZ21184.1"/>
    <property type="molecule type" value="Genomic_DNA"/>
</dbReference>
<comment type="function">
    <text evidence="2">May play the central regulatory role in sporulation. It may be an element of the effector pathway responsible for the activation of sporulation genes in response to nutritional stress. Spo0A may act in concert with spo0H (a sigma factor) to control the expression of some genes that are critical to the sporulation process.</text>
</comment>
<evidence type="ECO:0000256" key="1">
    <source>
        <dbReference type="ARBA" id="ARBA00018672"/>
    </source>
</evidence>
<reference evidence="6" key="2">
    <citation type="submission" date="2021-04" db="EMBL/GenBank/DDBJ databases">
        <authorList>
            <person name="Gilroy R."/>
        </authorList>
    </citation>
    <scope>NUCLEOTIDE SEQUENCE</scope>
    <source>
        <strain evidence="6">14324</strain>
    </source>
</reference>
<keyword evidence="3" id="KW-0597">Phosphoprotein</keyword>
<dbReference type="CDD" id="cd00156">
    <property type="entry name" value="REC"/>
    <property type="match status" value="1"/>
</dbReference>
<dbReference type="Proteomes" id="UP000824041">
    <property type="component" value="Unassembled WGS sequence"/>
</dbReference>
<sequence length="238" mass="27767">MINQTYGIAVCDDQETDRERTRIMAEEICRKEKIPGEISCFSRAKDLLEQLKGGRQFDLLLLDVMMPEQDGIALSRQIREEDRKTDIIFLSVNKEMALMGYEVSAARYLAKPVEREKLREGILHCYARYRKDRDILLHTNGGIKKVSPGEIYYIEIVGRKSRIYLESEEWDTSLSMSRLEEMLLSHGFVRCHQSFLVNCRYVRTLQSTCLELAGGRIVPVSKHRIKEVRQAFFSYMKE</sequence>
<dbReference type="PANTHER" id="PTHR37299">
    <property type="entry name" value="TRANSCRIPTIONAL REGULATOR-RELATED"/>
    <property type="match status" value="1"/>
</dbReference>
<dbReference type="GO" id="GO:0000156">
    <property type="term" value="F:phosphorelay response regulator activity"/>
    <property type="evidence" value="ECO:0007669"/>
    <property type="project" value="InterPro"/>
</dbReference>
<keyword evidence="6" id="KW-0238">DNA-binding</keyword>
<evidence type="ECO:0000256" key="2">
    <source>
        <dbReference type="ARBA" id="ARBA00024867"/>
    </source>
</evidence>
<proteinExistence type="predicted"/>
<evidence type="ECO:0000313" key="7">
    <source>
        <dbReference type="Proteomes" id="UP000824041"/>
    </source>
</evidence>
<dbReference type="AlphaFoldDB" id="A0A9D2DQL4"/>
<dbReference type="PROSITE" id="PS50930">
    <property type="entry name" value="HTH_LYTTR"/>
    <property type="match status" value="1"/>
</dbReference>
<dbReference type="Pfam" id="PF00072">
    <property type="entry name" value="Response_reg"/>
    <property type="match status" value="1"/>
</dbReference>
<dbReference type="InterPro" id="IPR046947">
    <property type="entry name" value="LytR-like"/>
</dbReference>
<evidence type="ECO:0000256" key="3">
    <source>
        <dbReference type="PROSITE-ProRule" id="PRU00169"/>
    </source>
</evidence>
<evidence type="ECO:0000259" key="5">
    <source>
        <dbReference type="PROSITE" id="PS50930"/>
    </source>
</evidence>
<dbReference type="PROSITE" id="PS50110">
    <property type="entry name" value="RESPONSE_REGULATORY"/>
    <property type="match status" value="1"/>
</dbReference>
<reference evidence="6" key="1">
    <citation type="journal article" date="2021" name="PeerJ">
        <title>Extensive microbial diversity within the chicken gut microbiome revealed by metagenomics and culture.</title>
        <authorList>
            <person name="Gilroy R."/>
            <person name="Ravi A."/>
            <person name="Getino M."/>
            <person name="Pursley I."/>
            <person name="Horton D.L."/>
            <person name="Alikhan N.F."/>
            <person name="Baker D."/>
            <person name="Gharbi K."/>
            <person name="Hall N."/>
            <person name="Watson M."/>
            <person name="Adriaenssens E.M."/>
            <person name="Foster-Nyarko E."/>
            <person name="Jarju S."/>
            <person name="Secka A."/>
            <person name="Antonio M."/>
            <person name="Oren A."/>
            <person name="Chaudhuri R.R."/>
            <person name="La Ragione R."/>
            <person name="Hildebrand F."/>
            <person name="Pallen M.J."/>
        </authorList>
    </citation>
    <scope>NUCLEOTIDE SEQUENCE</scope>
    <source>
        <strain evidence="6">14324</strain>
    </source>
</reference>
<dbReference type="GO" id="GO:0003677">
    <property type="term" value="F:DNA binding"/>
    <property type="evidence" value="ECO:0007669"/>
    <property type="project" value="UniProtKB-KW"/>
</dbReference>
<dbReference type="Pfam" id="PF04397">
    <property type="entry name" value="LytTR"/>
    <property type="match status" value="1"/>
</dbReference>
<feature type="modified residue" description="4-aspartylphosphate" evidence="3">
    <location>
        <position position="63"/>
    </location>
</feature>